<evidence type="ECO:0000256" key="10">
    <source>
        <dbReference type="ARBA" id="ARBA00023114"/>
    </source>
</evidence>
<dbReference type="RefSeq" id="WP_343763180.1">
    <property type="nucleotide sequence ID" value="NZ_BAAAFG010000002.1"/>
</dbReference>
<dbReference type="InterPro" id="IPR049712">
    <property type="entry name" value="Poly_export"/>
</dbReference>
<gene>
    <name evidence="17" type="ORF">GCM10009117_04050</name>
</gene>
<comment type="caution">
    <text evidence="17">The sequence shown here is derived from an EMBL/GenBank/DDBJ whole genome shotgun (WGS) entry which is preliminary data.</text>
</comment>
<evidence type="ECO:0000256" key="8">
    <source>
        <dbReference type="ARBA" id="ARBA00023047"/>
    </source>
</evidence>
<dbReference type="EMBL" id="BAAAFG010000002">
    <property type="protein sequence ID" value="GAA0871259.1"/>
    <property type="molecule type" value="Genomic_DNA"/>
</dbReference>
<keyword evidence="11" id="KW-0472">Membrane</keyword>
<feature type="domain" description="Polysaccharide export protein N-terminal" evidence="15">
    <location>
        <begin position="10"/>
        <end position="105"/>
    </location>
</feature>
<reference evidence="17 18" key="1">
    <citation type="journal article" date="2019" name="Int. J. Syst. Evol. Microbiol.">
        <title>The Global Catalogue of Microorganisms (GCM) 10K type strain sequencing project: providing services to taxonomists for standard genome sequencing and annotation.</title>
        <authorList>
            <consortium name="The Broad Institute Genomics Platform"/>
            <consortium name="The Broad Institute Genome Sequencing Center for Infectious Disease"/>
            <person name="Wu L."/>
            <person name="Ma J."/>
        </authorList>
    </citation>
    <scope>NUCLEOTIDE SEQUENCE [LARGE SCALE GENOMIC DNA]</scope>
    <source>
        <strain evidence="17 18">JCM 16082</strain>
    </source>
</reference>
<dbReference type="Gene3D" id="3.30.1950.10">
    <property type="entry name" value="wza like domain"/>
    <property type="match status" value="1"/>
</dbReference>
<dbReference type="Proteomes" id="UP001500507">
    <property type="component" value="Unassembled WGS sequence"/>
</dbReference>
<keyword evidence="12" id="KW-0564">Palmitate</keyword>
<evidence type="ECO:0000256" key="12">
    <source>
        <dbReference type="ARBA" id="ARBA00023139"/>
    </source>
</evidence>
<keyword evidence="3" id="KW-0813">Transport</keyword>
<accession>A0ABN1MDS4</accession>
<evidence type="ECO:0000313" key="18">
    <source>
        <dbReference type="Proteomes" id="UP001500507"/>
    </source>
</evidence>
<name>A0ABN1MDS4_9FLAO</name>
<evidence type="ECO:0000256" key="5">
    <source>
        <dbReference type="ARBA" id="ARBA00022597"/>
    </source>
</evidence>
<keyword evidence="4" id="KW-1134">Transmembrane beta strand</keyword>
<evidence type="ECO:0000256" key="9">
    <source>
        <dbReference type="ARBA" id="ARBA00023065"/>
    </source>
</evidence>
<keyword evidence="18" id="KW-1185">Reference proteome</keyword>
<dbReference type="Pfam" id="PF22461">
    <property type="entry name" value="SLBB_2"/>
    <property type="match status" value="1"/>
</dbReference>
<sequence>MDSIISVNRVQKPYRVQINDLLSVRVKALDQEVVSMFNPVDETVSTATTEEALFFNGYTVDDRGNIRIPRLGNVFVLGLTTEEIQELLKEKLLASFFKPTANIFVTVKLPGIRYTTLGEIGSGSQVIYKEQITIMEAIAQAGGIDDLGDRTDVVIVRQNPEGQQIHHINLTQIEAVNSPVYYIQPNDLILVNPLPQKSTGFGITGLNTFQSIASIVTLFTSIVLLSTRL</sequence>
<evidence type="ECO:0000256" key="13">
    <source>
        <dbReference type="ARBA" id="ARBA00023237"/>
    </source>
</evidence>
<proteinExistence type="inferred from homology"/>
<evidence type="ECO:0000256" key="14">
    <source>
        <dbReference type="ARBA" id="ARBA00023288"/>
    </source>
</evidence>
<protein>
    <submittedName>
        <fullName evidence="17">Polysaccharide biosynthesis/export family protein</fullName>
    </submittedName>
</protein>
<evidence type="ECO:0000256" key="3">
    <source>
        <dbReference type="ARBA" id="ARBA00022448"/>
    </source>
</evidence>
<dbReference type="Pfam" id="PF02563">
    <property type="entry name" value="Poly_export"/>
    <property type="match status" value="1"/>
</dbReference>
<comment type="similarity">
    <text evidence="2">Belongs to the BexD/CtrA/VexA family.</text>
</comment>
<dbReference type="Gene3D" id="3.10.560.10">
    <property type="entry name" value="Outer membrane lipoprotein wza domain like"/>
    <property type="match status" value="1"/>
</dbReference>
<evidence type="ECO:0000259" key="16">
    <source>
        <dbReference type="Pfam" id="PF22461"/>
    </source>
</evidence>
<evidence type="ECO:0000256" key="6">
    <source>
        <dbReference type="ARBA" id="ARBA00022692"/>
    </source>
</evidence>
<dbReference type="PANTHER" id="PTHR33619:SF3">
    <property type="entry name" value="POLYSACCHARIDE EXPORT PROTEIN GFCE-RELATED"/>
    <property type="match status" value="1"/>
</dbReference>
<dbReference type="InterPro" id="IPR003715">
    <property type="entry name" value="Poly_export_N"/>
</dbReference>
<evidence type="ECO:0000259" key="15">
    <source>
        <dbReference type="Pfam" id="PF02563"/>
    </source>
</evidence>
<keyword evidence="8" id="KW-0625">Polysaccharide transport</keyword>
<dbReference type="PANTHER" id="PTHR33619">
    <property type="entry name" value="POLYSACCHARIDE EXPORT PROTEIN GFCE-RELATED"/>
    <property type="match status" value="1"/>
</dbReference>
<keyword evidence="10" id="KW-0626">Porin</keyword>
<dbReference type="InterPro" id="IPR054765">
    <property type="entry name" value="SLBB_dom"/>
</dbReference>
<evidence type="ECO:0000256" key="2">
    <source>
        <dbReference type="ARBA" id="ARBA00009450"/>
    </source>
</evidence>
<comment type="subcellular location">
    <subcellularLocation>
        <location evidence="1">Cell outer membrane</location>
        <topology evidence="1">Multi-pass membrane protein</topology>
    </subcellularLocation>
</comment>
<feature type="domain" description="SLBB" evidence="16">
    <location>
        <begin position="118"/>
        <end position="191"/>
    </location>
</feature>
<keyword evidence="5" id="KW-0762">Sugar transport</keyword>
<evidence type="ECO:0000256" key="11">
    <source>
        <dbReference type="ARBA" id="ARBA00023136"/>
    </source>
</evidence>
<evidence type="ECO:0000256" key="4">
    <source>
        <dbReference type="ARBA" id="ARBA00022452"/>
    </source>
</evidence>
<evidence type="ECO:0000256" key="1">
    <source>
        <dbReference type="ARBA" id="ARBA00004571"/>
    </source>
</evidence>
<evidence type="ECO:0000313" key="17">
    <source>
        <dbReference type="EMBL" id="GAA0871259.1"/>
    </source>
</evidence>
<keyword evidence="9" id="KW-0406">Ion transport</keyword>
<evidence type="ECO:0000256" key="7">
    <source>
        <dbReference type="ARBA" id="ARBA00022729"/>
    </source>
</evidence>
<organism evidence="17 18">
    <name type="scientific">Gangjinia marincola</name>
    <dbReference type="NCBI Taxonomy" id="578463"/>
    <lineage>
        <taxon>Bacteria</taxon>
        <taxon>Pseudomonadati</taxon>
        <taxon>Bacteroidota</taxon>
        <taxon>Flavobacteriia</taxon>
        <taxon>Flavobacteriales</taxon>
        <taxon>Flavobacteriaceae</taxon>
        <taxon>Gangjinia</taxon>
    </lineage>
</organism>
<keyword evidence="7" id="KW-0732">Signal</keyword>
<keyword evidence="13" id="KW-0998">Cell outer membrane</keyword>
<keyword evidence="6" id="KW-0812">Transmembrane</keyword>
<keyword evidence="14" id="KW-0449">Lipoprotein</keyword>